<evidence type="ECO:0000313" key="2">
    <source>
        <dbReference type="Proteomes" id="UP000290244"/>
    </source>
</evidence>
<dbReference type="Proteomes" id="UP000290244">
    <property type="component" value="Chromosome"/>
</dbReference>
<dbReference type="EMBL" id="CP034759">
    <property type="protein sequence ID" value="QBG35702.1"/>
    <property type="molecule type" value="Genomic_DNA"/>
</dbReference>
<organism evidence="1 2">
    <name type="scientific">Litorilituus sediminis</name>
    <dbReference type="NCBI Taxonomy" id="718192"/>
    <lineage>
        <taxon>Bacteria</taxon>
        <taxon>Pseudomonadati</taxon>
        <taxon>Pseudomonadota</taxon>
        <taxon>Gammaproteobacteria</taxon>
        <taxon>Alteromonadales</taxon>
        <taxon>Colwelliaceae</taxon>
        <taxon>Litorilituus</taxon>
    </lineage>
</organism>
<protein>
    <submittedName>
        <fullName evidence="1">Uncharacterized protein</fullName>
    </submittedName>
</protein>
<evidence type="ECO:0000313" key="1">
    <source>
        <dbReference type="EMBL" id="QBG35702.1"/>
    </source>
</evidence>
<dbReference type="AlphaFoldDB" id="A0A4P6P841"/>
<name>A0A4P6P841_9GAMM</name>
<proteinExistence type="predicted"/>
<gene>
    <name evidence="1" type="ORF">EMK97_08260</name>
</gene>
<dbReference type="KEGG" id="lsd:EMK97_08260"/>
<keyword evidence="2" id="KW-1185">Reference proteome</keyword>
<reference evidence="1 2" key="1">
    <citation type="submission" date="2018-12" db="EMBL/GenBank/DDBJ databases">
        <title>Complete genome of Litorilituus sediminis.</title>
        <authorList>
            <person name="Liu A."/>
            <person name="Rong J."/>
        </authorList>
    </citation>
    <scope>NUCLEOTIDE SEQUENCE [LARGE SCALE GENOMIC DNA]</scope>
    <source>
        <strain evidence="1 2">JCM 17549</strain>
    </source>
</reference>
<sequence length="78" mass="9059">MNANNDEIISQADLDELLRINEFIESHDEHSLVAELKQAILDSGKLELSQWQGLREQIREIEQLIPHIDLIIKLKQES</sequence>
<accession>A0A4P6P841</accession>
<dbReference type="RefSeq" id="WP_130601136.1">
    <property type="nucleotide sequence ID" value="NZ_CP034759.1"/>
</dbReference>
<dbReference type="OrthoDB" id="6228668at2"/>